<evidence type="ECO:0000313" key="1">
    <source>
        <dbReference type="EMBL" id="KKL59978.1"/>
    </source>
</evidence>
<gene>
    <name evidence="1" type="ORF">LCGC14_2209930</name>
</gene>
<name>A0A0F9DE17_9ZZZZ</name>
<dbReference type="AlphaFoldDB" id="A0A0F9DE17"/>
<accession>A0A0F9DE17</accession>
<protein>
    <recommendedName>
        <fullName evidence="2">Transposase IS4-like domain-containing protein</fullName>
    </recommendedName>
</protein>
<organism evidence="1">
    <name type="scientific">marine sediment metagenome</name>
    <dbReference type="NCBI Taxonomy" id="412755"/>
    <lineage>
        <taxon>unclassified sequences</taxon>
        <taxon>metagenomes</taxon>
        <taxon>ecological metagenomes</taxon>
    </lineage>
</organism>
<sequence>MFKQTTLKKFVLPILLILTTQSNVLSSQADQDDFSRFILKISLKRTYPEAQSMKKGSKSADRFIKKSKKGNPRALENLVNNTLLESTSSITNELYPDGVKLAIDITKIPVYSKSKSKFISNGSAEKGTTRFYQFLGFSIAERQLKFPISFHLMEKGDLKVLYHILHETLSQIKRKLKISLIILDRGFISSKIVQTLYLFNYSFIIAFRRSKKITKACRLLENPKTMNKSQFFIPSLNKTIYRKNTNCWVIKDFEYGNPSVKVNLVIWKLKRKKGKSKRNPI</sequence>
<comment type="caution">
    <text evidence="1">The sequence shown here is derived from an EMBL/GenBank/DDBJ whole genome shotgun (WGS) entry which is preliminary data.</text>
</comment>
<evidence type="ECO:0008006" key="2">
    <source>
        <dbReference type="Google" id="ProtNLM"/>
    </source>
</evidence>
<reference evidence="1" key="1">
    <citation type="journal article" date="2015" name="Nature">
        <title>Complex archaea that bridge the gap between prokaryotes and eukaryotes.</title>
        <authorList>
            <person name="Spang A."/>
            <person name="Saw J.H."/>
            <person name="Jorgensen S.L."/>
            <person name="Zaremba-Niedzwiedzka K."/>
            <person name="Martijn J."/>
            <person name="Lind A.E."/>
            <person name="van Eijk R."/>
            <person name="Schleper C."/>
            <person name="Guy L."/>
            <person name="Ettema T.J."/>
        </authorList>
    </citation>
    <scope>NUCLEOTIDE SEQUENCE</scope>
</reference>
<proteinExistence type="predicted"/>
<dbReference type="EMBL" id="LAZR01029304">
    <property type="protein sequence ID" value="KKL59978.1"/>
    <property type="molecule type" value="Genomic_DNA"/>
</dbReference>